<dbReference type="AlphaFoldDB" id="A0AAD7F141"/>
<evidence type="ECO:0000313" key="2">
    <source>
        <dbReference type="Proteomes" id="UP001218218"/>
    </source>
</evidence>
<organism evidence="1 2">
    <name type="scientific">Mycena albidolilacea</name>
    <dbReference type="NCBI Taxonomy" id="1033008"/>
    <lineage>
        <taxon>Eukaryota</taxon>
        <taxon>Fungi</taxon>
        <taxon>Dikarya</taxon>
        <taxon>Basidiomycota</taxon>
        <taxon>Agaricomycotina</taxon>
        <taxon>Agaricomycetes</taxon>
        <taxon>Agaricomycetidae</taxon>
        <taxon>Agaricales</taxon>
        <taxon>Marasmiineae</taxon>
        <taxon>Mycenaceae</taxon>
        <taxon>Mycena</taxon>
    </lineage>
</organism>
<evidence type="ECO:0000313" key="1">
    <source>
        <dbReference type="EMBL" id="KAJ7362563.1"/>
    </source>
</evidence>
<accession>A0AAD7F141</accession>
<comment type="caution">
    <text evidence="1">The sequence shown here is derived from an EMBL/GenBank/DDBJ whole genome shotgun (WGS) entry which is preliminary data.</text>
</comment>
<proteinExistence type="predicted"/>
<reference evidence="1" key="1">
    <citation type="submission" date="2023-03" db="EMBL/GenBank/DDBJ databases">
        <title>Massive genome expansion in bonnet fungi (Mycena s.s.) driven by repeated elements and novel gene families across ecological guilds.</title>
        <authorList>
            <consortium name="Lawrence Berkeley National Laboratory"/>
            <person name="Harder C.B."/>
            <person name="Miyauchi S."/>
            <person name="Viragh M."/>
            <person name="Kuo A."/>
            <person name="Thoen E."/>
            <person name="Andreopoulos B."/>
            <person name="Lu D."/>
            <person name="Skrede I."/>
            <person name="Drula E."/>
            <person name="Henrissat B."/>
            <person name="Morin E."/>
            <person name="Kohler A."/>
            <person name="Barry K."/>
            <person name="LaButti K."/>
            <person name="Morin E."/>
            <person name="Salamov A."/>
            <person name="Lipzen A."/>
            <person name="Mereny Z."/>
            <person name="Hegedus B."/>
            <person name="Baldrian P."/>
            <person name="Stursova M."/>
            <person name="Weitz H."/>
            <person name="Taylor A."/>
            <person name="Grigoriev I.V."/>
            <person name="Nagy L.G."/>
            <person name="Martin F."/>
            <person name="Kauserud H."/>
        </authorList>
    </citation>
    <scope>NUCLEOTIDE SEQUENCE</scope>
    <source>
        <strain evidence="1">CBHHK002</strain>
    </source>
</reference>
<protein>
    <submittedName>
        <fullName evidence="1">Uncharacterized protein</fullName>
    </submittedName>
</protein>
<keyword evidence="2" id="KW-1185">Reference proteome</keyword>
<dbReference type="Proteomes" id="UP001218218">
    <property type="component" value="Unassembled WGS sequence"/>
</dbReference>
<name>A0AAD7F141_9AGAR</name>
<gene>
    <name evidence="1" type="ORF">DFH08DRAFT_841174</name>
</gene>
<dbReference type="EMBL" id="JARIHO010000004">
    <property type="protein sequence ID" value="KAJ7362563.1"/>
    <property type="molecule type" value="Genomic_DNA"/>
</dbReference>
<sequence length="158" mass="17425">MLRAVEGSCVRRASAPIERAACPHSGDSRQGTRCAVSFFAFPTLCLFCYDLPPIHPRLTTRWTQVVMLFSSPARPGSDVSYHLSIARTFLGILPNNPSVFVRSSLAFDTTFVRRELDGTPTFWQCAMRHSPFSCHSSLDPGGNVPGHAISSLRTRGRL</sequence>